<dbReference type="GO" id="GO:0032259">
    <property type="term" value="P:methylation"/>
    <property type="evidence" value="ECO:0007669"/>
    <property type="project" value="UniProtKB-KW"/>
</dbReference>
<dbReference type="InterPro" id="IPR050390">
    <property type="entry name" value="C5-Methyltransferase"/>
</dbReference>
<dbReference type="RefSeq" id="WP_204013520.1">
    <property type="nucleotide sequence ID" value="NZ_BOPG01000121.1"/>
</dbReference>
<keyword evidence="2 5" id="KW-0808">Transferase</keyword>
<keyword evidence="4" id="KW-0680">Restriction system</keyword>
<organism evidence="8 9">
    <name type="scientific">Virgisporangium aurantiacum</name>
    <dbReference type="NCBI Taxonomy" id="175570"/>
    <lineage>
        <taxon>Bacteria</taxon>
        <taxon>Bacillati</taxon>
        <taxon>Actinomycetota</taxon>
        <taxon>Actinomycetes</taxon>
        <taxon>Micromonosporales</taxon>
        <taxon>Micromonosporaceae</taxon>
        <taxon>Virgisporangium</taxon>
    </lineage>
</organism>
<comment type="caution">
    <text evidence="8">The sequence shown here is derived from an EMBL/GenBank/DDBJ whole genome shotgun (WGS) entry which is preliminary data.</text>
</comment>
<dbReference type="InterPro" id="IPR001525">
    <property type="entry name" value="C5_MeTfrase"/>
</dbReference>
<dbReference type="Proteomes" id="UP000612585">
    <property type="component" value="Unassembled WGS sequence"/>
</dbReference>
<proteinExistence type="inferred from homology"/>
<comment type="catalytic activity">
    <reaction evidence="7">
        <text>a 2'-deoxycytidine in DNA + S-adenosyl-L-methionine = a 5-methyl-2'-deoxycytidine in DNA + S-adenosyl-L-homocysteine + H(+)</text>
        <dbReference type="Rhea" id="RHEA:13681"/>
        <dbReference type="Rhea" id="RHEA-COMP:11369"/>
        <dbReference type="Rhea" id="RHEA-COMP:11370"/>
        <dbReference type="ChEBI" id="CHEBI:15378"/>
        <dbReference type="ChEBI" id="CHEBI:57856"/>
        <dbReference type="ChEBI" id="CHEBI:59789"/>
        <dbReference type="ChEBI" id="CHEBI:85452"/>
        <dbReference type="ChEBI" id="CHEBI:85454"/>
        <dbReference type="EC" id="2.1.1.37"/>
    </reaction>
</comment>
<dbReference type="Gene3D" id="3.40.50.150">
    <property type="entry name" value="Vaccinia Virus protein VP39"/>
    <property type="match status" value="1"/>
</dbReference>
<evidence type="ECO:0000313" key="9">
    <source>
        <dbReference type="Proteomes" id="UP000612585"/>
    </source>
</evidence>
<name>A0A8J4EAA4_9ACTN</name>
<dbReference type="SUPFAM" id="SSF53335">
    <property type="entry name" value="S-adenosyl-L-methionine-dependent methyltransferases"/>
    <property type="match status" value="1"/>
</dbReference>
<dbReference type="AlphaFoldDB" id="A0A8J4EAA4"/>
<dbReference type="InterPro" id="IPR018117">
    <property type="entry name" value="C5_DNA_meth_AS"/>
</dbReference>
<keyword evidence="3 5" id="KW-0949">S-adenosyl-L-methionine</keyword>
<sequence length="194" mass="20726">MNAHPAGTTPGRYAGSAGGPRIGSLCTGYGGLDLAVELVLGGRLAWYAETDPHACTVLAHHWPGVANLGDIRTVDWSRVEPVDILTAGFPCQDISNAGKRVGITGEHSGLWTAVADAVRALRPPHLFVENVAALVRRGLDFVHADLATIGYDTRWLCLRASDIGAAHRRDRLFLLASRTELGSRDADPADTMRP</sequence>
<dbReference type="PANTHER" id="PTHR10629">
    <property type="entry name" value="CYTOSINE-SPECIFIC METHYLTRANSFERASE"/>
    <property type="match status" value="1"/>
</dbReference>
<evidence type="ECO:0000256" key="2">
    <source>
        <dbReference type="ARBA" id="ARBA00022679"/>
    </source>
</evidence>
<dbReference type="GO" id="GO:0044027">
    <property type="term" value="P:negative regulation of gene expression via chromosomal CpG island methylation"/>
    <property type="evidence" value="ECO:0007669"/>
    <property type="project" value="TreeGrafter"/>
</dbReference>
<dbReference type="GO" id="GO:0009307">
    <property type="term" value="P:DNA restriction-modification system"/>
    <property type="evidence" value="ECO:0007669"/>
    <property type="project" value="UniProtKB-KW"/>
</dbReference>
<evidence type="ECO:0000256" key="1">
    <source>
        <dbReference type="ARBA" id="ARBA00022603"/>
    </source>
</evidence>
<reference evidence="8" key="1">
    <citation type="submission" date="2021-01" db="EMBL/GenBank/DDBJ databases">
        <title>Whole genome shotgun sequence of Virgisporangium aurantiacum NBRC 16421.</title>
        <authorList>
            <person name="Komaki H."/>
            <person name="Tamura T."/>
        </authorList>
    </citation>
    <scope>NUCLEOTIDE SEQUENCE</scope>
    <source>
        <strain evidence="8">NBRC 16421</strain>
    </source>
</reference>
<evidence type="ECO:0000256" key="7">
    <source>
        <dbReference type="RuleBase" id="RU000417"/>
    </source>
</evidence>
<accession>A0A8J4EAA4</accession>
<gene>
    <name evidence="8" type="ORF">Vau01_120880</name>
</gene>
<comment type="similarity">
    <text evidence="5 6">Belongs to the class I-like SAM-binding methyltransferase superfamily. C5-methyltransferase family.</text>
</comment>
<evidence type="ECO:0000256" key="6">
    <source>
        <dbReference type="RuleBase" id="RU000416"/>
    </source>
</evidence>
<dbReference type="EMBL" id="BOPG01000121">
    <property type="protein sequence ID" value="GIJ64572.1"/>
    <property type="molecule type" value="Genomic_DNA"/>
</dbReference>
<feature type="active site" evidence="5">
    <location>
        <position position="91"/>
    </location>
</feature>
<dbReference type="PRINTS" id="PR00105">
    <property type="entry name" value="C5METTRFRASE"/>
</dbReference>
<dbReference type="PROSITE" id="PS00094">
    <property type="entry name" value="C5_MTASE_1"/>
    <property type="match status" value="1"/>
</dbReference>
<protein>
    <recommendedName>
        <fullName evidence="7">Cytosine-specific methyltransferase</fullName>
        <ecNumber evidence="7">2.1.1.37</ecNumber>
    </recommendedName>
</protein>
<evidence type="ECO:0000256" key="3">
    <source>
        <dbReference type="ARBA" id="ARBA00022691"/>
    </source>
</evidence>
<dbReference type="InterPro" id="IPR029063">
    <property type="entry name" value="SAM-dependent_MTases_sf"/>
</dbReference>
<evidence type="ECO:0000256" key="4">
    <source>
        <dbReference type="ARBA" id="ARBA00022747"/>
    </source>
</evidence>
<dbReference type="EC" id="2.1.1.37" evidence="7"/>
<dbReference type="GO" id="GO:0003886">
    <property type="term" value="F:DNA (cytosine-5-)-methyltransferase activity"/>
    <property type="evidence" value="ECO:0007669"/>
    <property type="project" value="UniProtKB-EC"/>
</dbReference>
<keyword evidence="1 5" id="KW-0489">Methyltransferase</keyword>
<dbReference type="Pfam" id="PF00145">
    <property type="entry name" value="DNA_methylase"/>
    <property type="match status" value="1"/>
</dbReference>
<dbReference type="PANTHER" id="PTHR10629:SF50">
    <property type="entry name" value="DNA (CYTOSINE-5)-METHYLTRANSFERASE CMT3"/>
    <property type="match status" value="1"/>
</dbReference>
<dbReference type="GO" id="GO:0003677">
    <property type="term" value="F:DNA binding"/>
    <property type="evidence" value="ECO:0007669"/>
    <property type="project" value="TreeGrafter"/>
</dbReference>
<keyword evidence="9" id="KW-1185">Reference proteome</keyword>
<evidence type="ECO:0000256" key="5">
    <source>
        <dbReference type="PROSITE-ProRule" id="PRU01016"/>
    </source>
</evidence>
<dbReference type="NCBIfam" id="TIGR00675">
    <property type="entry name" value="dcm"/>
    <property type="match status" value="1"/>
</dbReference>
<dbReference type="PROSITE" id="PS51679">
    <property type="entry name" value="SAM_MT_C5"/>
    <property type="match status" value="1"/>
</dbReference>
<evidence type="ECO:0000313" key="8">
    <source>
        <dbReference type="EMBL" id="GIJ64572.1"/>
    </source>
</evidence>